<evidence type="ECO:0000256" key="8">
    <source>
        <dbReference type="SAM" id="Phobius"/>
    </source>
</evidence>
<evidence type="ECO:0000313" key="11">
    <source>
        <dbReference type="Proteomes" id="UP000005801"/>
    </source>
</evidence>
<feature type="transmembrane region" description="Helical" evidence="8">
    <location>
        <begin position="145"/>
        <end position="169"/>
    </location>
</feature>
<dbReference type="GO" id="GO:0016020">
    <property type="term" value="C:membrane"/>
    <property type="evidence" value="ECO:0007669"/>
    <property type="project" value="UniProtKB-SubCell"/>
</dbReference>
<dbReference type="PROSITE" id="PS50850">
    <property type="entry name" value="MFS"/>
    <property type="match status" value="1"/>
</dbReference>
<keyword evidence="11" id="KW-1185">Reference proteome</keyword>
<dbReference type="Pfam" id="PF07690">
    <property type="entry name" value="MFS_1"/>
    <property type="match status" value="1"/>
</dbReference>
<dbReference type="SUPFAM" id="SSF103473">
    <property type="entry name" value="MFS general substrate transporter"/>
    <property type="match status" value="1"/>
</dbReference>
<keyword evidence="4" id="KW-0813">Transport</keyword>
<dbReference type="Gene3D" id="1.20.1250.20">
    <property type="entry name" value="MFS general substrate transporter like domains"/>
    <property type="match status" value="1"/>
</dbReference>
<feature type="transmembrane region" description="Helical" evidence="8">
    <location>
        <begin position="22"/>
        <end position="47"/>
    </location>
</feature>
<evidence type="ECO:0000256" key="2">
    <source>
        <dbReference type="ARBA" id="ARBA00004141"/>
    </source>
</evidence>
<accession>A6G4P6</accession>
<feature type="domain" description="Major facilitator superfamily (MFS) profile" evidence="9">
    <location>
        <begin position="22"/>
        <end position="440"/>
    </location>
</feature>
<feature type="transmembrane region" description="Helical" evidence="8">
    <location>
        <begin position="418"/>
        <end position="435"/>
    </location>
</feature>
<sequence>MPTLEEPSAAPPPMSEADKRRALMTVAFTLFLDLAGFGIILPILPYYAESMDASATMVALLSTTFSAAQFVMSPVLGRISDRYGRRPIMLVSIAGSALAALVLGFATALWLVFVARLVAGSSKANVSTAHAYVADLVPQEQRAKYMGMMGAAMGLGFVFGPGIGGMLALHSPHMPFFVSAGLSAVNFLMAAKWLPETHFPQAKRDTGHAPAASQISLRTRHKLLSPEGMREVVGKLRGTHMAWLIAIAFGFYISFAGMESTMALFTEHLFDWGAPETGVFMTFIGVNMVIFQGLLVGRAVDRMGEAKTLALGLLCLAIGLPLLGGVDHISHWLGLDPTTAEGAASTSSLVFMALGGVLLSGGNGLSNATLSALVSRVSSPEEQGWNMGLKESASSLARVCGPALAGPLFQHVDEGAPMLLAGLVALINFKVALFLRARMRREGLQ</sequence>
<dbReference type="RefSeq" id="WP_006971695.1">
    <property type="nucleotide sequence ID" value="NZ_ABCS01000022.1"/>
</dbReference>
<dbReference type="EMBL" id="ABCS01000022">
    <property type="protein sequence ID" value="EDM79166.1"/>
    <property type="molecule type" value="Genomic_DNA"/>
</dbReference>
<organism evidence="10 11">
    <name type="scientific">Plesiocystis pacifica SIR-1</name>
    <dbReference type="NCBI Taxonomy" id="391625"/>
    <lineage>
        <taxon>Bacteria</taxon>
        <taxon>Pseudomonadati</taxon>
        <taxon>Myxococcota</taxon>
        <taxon>Polyangia</taxon>
        <taxon>Nannocystales</taxon>
        <taxon>Nannocystaceae</taxon>
        <taxon>Plesiocystis</taxon>
    </lineage>
</organism>
<comment type="function">
    <text evidence="1">Resistance to tetracycline by an active tetracycline efflux. This is an energy-dependent process that decreases the accumulation of the antibiotic in whole cells. This protein functions as a metal-tetracycline/H(+) antiporter.</text>
</comment>
<feature type="transmembrane region" description="Helical" evidence="8">
    <location>
        <begin position="309"/>
        <end position="329"/>
    </location>
</feature>
<dbReference type="AlphaFoldDB" id="A6G4P6"/>
<evidence type="ECO:0000256" key="3">
    <source>
        <dbReference type="ARBA" id="ARBA00007520"/>
    </source>
</evidence>
<dbReference type="PROSITE" id="PS00216">
    <property type="entry name" value="SUGAR_TRANSPORT_1"/>
    <property type="match status" value="1"/>
</dbReference>
<evidence type="ECO:0000256" key="4">
    <source>
        <dbReference type="ARBA" id="ARBA00022448"/>
    </source>
</evidence>
<feature type="transmembrane region" description="Helical" evidence="8">
    <location>
        <begin position="53"/>
        <end position="76"/>
    </location>
</feature>
<dbReference type="Proteomes" id="UP000005801">
    <property type="component" value="Unassembled WGS sequence"/>
</dbReference>
<dbReference type="PRINTS" id="PR01035">
    <property type="entry name" value="TCRTETA"/>
</dbReference>
<evidence type="ECO:0000256" key="5">
    <source>
        <dbReference type="ARBA" id="ARBA00022692"/>
    </source>
</evidence>
<evidence type="ECO:0000313" key="10">
    <source>
        <dbReference type="EMBL" id="EDM79166.1"/>
    </source>
</evidence>
<evidence type="ECO:0000256" key="7">
    <source>
        <dbReference type="ARBA" id="ARBA00023136"/>
    </source>
</evidence>
<dbReference type="OrthoDB" id="9812221at2"/>
<dbReference type="InterPro" id="IPR036259">
    <property type="entry name" value="MFS_trans_sf"/>
</dbReference>
<proteinExistence type="inferred from homology"/>
<gene>
    <name evidence="10" type="ORF">PPSIR1_27408</name>
</gene>
<dbReference type="InterPro" id="IPR005829">
    <property type="entry name" value="Sugar_transporter_CS"/>
</dbReference>
<feature type="transmembrane region" description="Helical" evidence="8">
    <location>
        <begin position="88"/>
        <end position="113"/>
    </location>
</feature>
<dbReference type="InterPro" id="IPR011701">
    <property type="entry name" value="MFS"/>
</dbReference>
<name>A6G4P6_9BACT</name>
<keyword evidence="5 8" id="KW-0812">Transmembrane</keyword>
<comment type="similarity">
    <text evidence="3">Belongs to the major facilitator superfamily. TCR/Tet family.</text>
</comment>
<dbReference type="STRING" id="391625.PPSIR1_27408"/>
<evidence type="ECO:0000256" key="1">
    <source>
        <dbReference type="ARBA" id="ARBA00003279"/>
    </source>
</evidence>
<feature type="transmembrane region" description="Helical" evidence="8">
    <location>
        <begin position="240"/>
        <end position="258"/>
    </location>
</feature>
<evidence type="ECO:0000259" key="9">
    <source>
        <dbReference type="PROSITE" id="PS50850"/>
    </source>
</evidence>
<comment type="caution">
    <text evidence="10">The sequence shown here is derived from an EMBL/GenBank/DDBJ whole genome shotgun (WGS) entry which is preliminary data.</text>
</comment>
<comment type="subcellular location">
    <subcellularLocation>
        <location evidence="2">Membrane</location>
        <topology evidence="2">Multi-pass membrane protein</topology>
    </subcellularLocation>
</comment>
<dbReference type="InterPro" id="IPR020846">
    <property type="entry name" value="MFS_dom"/>
</dbReference>
<dbReference type="InterPro" id="IPR001958">
    <property type="entry name" value="Tet-R_TetA/multi-R_MdtG-like"/>
</dbReference>
<dbReference type="PANTHER" id="PTHR23504">
    <property type="entry name" value="MAJOR FACILITATOR SUPERFAMILY DOMAIN-CONTAINING PROTEIN 10"/>
    <property type="match status" value="1"/>
</dbReference>
<protein>
    <submittedName>
        <fullName evidence="10">Multidrug resistance protein, putative</fullName>
    </submittedName>
</protein>
<dbReference type="GO" id="GO:0022857">
    <property type="term" value="F:transmembrane transporter activity"/>
    <property type="evidence" value="ECO:0007669"/>
    <property type="project" value="InterPro"/>
</dbReference>
<dbReference type="eggNOG" id="COG2814">
    <property type="taxonomic scope" value="Bacteria"/>
</dbReference>
<keyword evidence="7 8" id="KW-0472">Membrane</keyword>
<reference evidence="10 11" key="1">
    <citation type="submission" date="2007-06" db="EMBL/GenBank/DDBJ databases">
        <authorList>
            <person name="Shimkets L."/>
            <person name="Ferriera S."/>
            <person name="Johnson J."/>
            <person name="Kravitz S."/>
            <person name="Beeson K."/>
            <person name="Sutton G."/>
            <person name="Rogers Y.-H."/>
            <person name="Friedman R."/>
            <person name="Frazier M."/>
            <person name="Venter J.C."/>
        </authorList>
    </citation>
    <scope>NUCLEOTIDE SEQUENCE [LARGE SCALE GENOMIC DNA]</scope>
    <source>
        <strain evidence="10 11">SIR-1</strain>
    </source>
</reference>
<evidence type="ECO:0000256" key="6">
    <source>
        <dbReference type="ARBA" id="ARBA00022989"/>
    </source>
</evidence>
<dbReference type="PANTHER" id="PTHR23504:SF15">
    <property type="entry name" value="MAJOR FACILITATOR SUPERFAMILY (MFS) PROFILE DOMAIN-CONTAINING PROTEIN"/>
    <property type="match status" value="1"/>
</dbReference>
<keyword evidence="6 8" id="KW-1133">Transmembrane helix</keyword>
<feature type="transmembrane region" description="Helical" evidence="8">
    <location>
        <begin position="278"/>
        <end position="297"/>
    </location>
</feature>